<organism evidence="1 2">
    <name type="scientific">Dibothriocephalus latus</name>
    <name type="common">Fish tapeworm</name>
    <name type="synonym">Diphyllobothrium latum</name>
    <dbReference type="NCBI Taxonomy" id="60516"/>
    <lineage>
        <taxon>Eukaryota</taxon>
        <taxon>Metazoa</taxon>
        <taxon>Spiralia</taxon>
        <taxon>Lophotrochozoa</taxon>
        <taxon>Platyhelminthes</taxon>
        <taxon>Cestoda</taxon>
        <taxon>Eucestoda</taxon>
        <taxon>Diphyllobothriidea</taxon>
        <taxon>Diphyllobothriidae</taxon>
        <taxon>Dibothriocephalus</taxon>
    </lineage>
</organism>
<proteinExistence type="predicted"/>
<dbReference type="EMBL" id="UYRU01045562">
    <property type="protein sequence ID" value="VDN08657.1"/>
    <property type="molecule type" value="Genomic_DNA"/>
</dbReference>
<dbReference type="Proteomes" id="UP000281553">
    <property type="component" value="Unassembled WGS sequence"/>
</dbReference>
<evidence type="ECO:0000313" key="2">
    <source>
        <dbReference type="Proteomes" id="UP000281553"/>
    </source>
</evidence>
<dbReference type="OrthoDB" id="265717at2759"/>
<accession>A0A3P7LA33</accession>
<dbReference type="AlphaFoldDB" id="A0A3P7LA33"/>
<keyword evidence="2" id="KW-1185">Reference proteome</keyword>
<name>A0A3P7LA33_DIBLA</name>
<evidence type="ECO:0000313" key="1">
    <source>
        <dbReference type="EMBL" id="VDN08657.1"/>
    </source>
</evidence>
<gene>
    <name evidence="1" type="ORF">DILT_LOCUS4488</name>
</gene>
<reference evidence="1 2" key="1">
    <citation type="submission" date="2018-11" db="EMBL/GenBank/DDBJ databases">
        <authorList>
            <consortium name="Pathogen Informatics"/>
        </authorList>
    </citation>
    <scope>NUCLEOTIDE SEQUENCE [LARGE SCALE GENOMIC DNA]</scope>
</reference>
<sequence length="126" mass="14273">MTWPWALFVSRPDESSEVVDLVLDSGACAMRLLQAHTNMRDLYVCSVSRAYLTYLATSVFCLIDERLGPPFCQTHNLARLNRFIKDFHSTVPALLPCIRTYAQHLPDYAASLSMLGQCAPLLKFKF</sequence>
<protein>
    <submittedName>
        <fullName evidence="1">Uncharacterized protein</fullName>
    </submittedName>
</protein>